<dbReference type="Pfam" id="PF13556">
    <property type="entry name" value="HTH_30"/>
    <property type="match status" value="1"/>
</dbReference>
<accession>A0A7W9KMN7</accession>
<proteinExistence type="predicted"/>
<evidence type="ECO:0000259" key="2">
    <source>
        <dbReference type="Pfam" id="PF13556"/>
    </source>
</evidence>
<dbReference type="Gene3D" id="1.10.10.2840">
    <property type="entry name" value="PucR C-terminal helix-turn-helix domain"/>
    <property type="match status" value="1"/>
</dbReference>
<organism evidence="3 4">
    <name type="scientific">Kutzneria kofuensis</name>
    <dbReference type="NCBI Taxonomy" id="103725"/>
    <lineage>
        <taxon>Bacteria</taxon>
        <taxon>Bacillati</taxon>
        <taxon>Actinomycetota</taxon>
        <taxon>Actinomycetes</taxon>
        <taxon>Pseudonocardiales</taxon>
        <taxon>Pseudonocardiaceae</taxon>
        <taxon>Kutzneria</taxon>
    </lineage>
</organism>
<gene>
    <name evidence="3" type="ORF">BJ998_006577</name>
</gene>
<dbReference type="InterPro" id="IPR012914">
    <property type="entry name" value="PucR_dom"/>
</dbReference>
<dbReference type="AlphaFoldDB" id="A0A7W9KMN7"/>
<sequence>MTPTLAALVDRPDLGLVVRAGAEHLDRPVQWVHTSELADPTAFLEGGELLLTTGLWVRSGAADYVRRLHAAGVAGLGFGTGLTHAAVPKAVVAQADAVGLPVIEVPRQVPFIAISKAVAKAVAAEEYAAVTRAYQAQRALTSAAVRADGVTAVVRQLARRLDAWAVLLDPRGTVRAGDSPVVAKLRSELPRFHAGPASLTFELDGNDITVQTLGAGRRIRGYLAVGRATRLTRADQQVLTTAASLLTVGFERSHAVEAASRRLRGGLLRLLLAGETRLAAEIAAELWGELPAEPVRIALAAGPSGHRQAAADQAEDTDAFHAPYEESLLLVVGGDAEPSFTGLHVGVSDPMDYASLGQALKQAQRALAAATRADLPVVRFEELADDGVLRLVDPEVAGVFADRLLGPLVEHDATGRGELIASLRAWLAHNGQWDPAAAALGVHRHTLRHRIAKVGQLLGRDLDSADTRAELWLALRLKD</sequence>
<dbReference type="RefSeq" id="WP_184867178.1">
    <property type="nucleotide sequence ID" value="NZ_BAAAWY010000015.1"/>
</dbReference>
<comment type="caution">
    <text evidence="3">The sequence shown here is derived from an EMBL/GenBank/DDBJ whole genome shotgun (WGS) entry which is preliminary data.</text>
</comment>
<evidence type="ECO:0000259" key="1">
    <source>
        <dbReference type="Pfam" id="PF07905"/>
    </source>
</evidence>
<feature type="domain" description="Purine catabolism PurC-like" evidence="1">
    <location>
        <begin position="9"/>
        <end position="121"/>
    </location>
</feature>
<dbReference type="InterPro" id="IPR025736">
    <property type="entry name" value="PucR_C-HTH_dom"/>
</dbReference>
<dbReference type="InterPro" id="IPR042070">
    <property type="entry name" value="PucR_C-HTH_sf"/>
</dbReference>
<dbReference type="PANTHER" id="PTHR33744:SF1">
    <property type="entry name" value="DNA-BINDING TRANSCRIPTIONAL ACTIVATOR ADER"/>
    <property type="match status" value="1"/>
</dbReference>
<dbReference type="PANTHER" id="PTHR33744">
    <property type="entry name" value="CARBOHYDRATE DIACID REGULATOR"/>
    <property type="match status" value="1"/>
</dbReference>
<dbReference type="Proteomes" id="UP000585638">
    <property type="component" value="Unassembled WGS sequence"/>
</dbReference>
<dbReference type="EMBL" id="JACHIR010000001">
    <property type="protein sequence ID" value="MBB5895381.1"/>
    <property type="molecule type" value="Genomic_DNA"/>
</dbReference>
<keyword evidence="4" id="KW-1185">Reference proteome</keyword>
<protein>
    <submittedName>
        <fullName evidence="3">Purine catabolism regulator</fullName>
    </submittedName>
</protein>
<evidence type="ECO:0000313" key="4">
    <source>
        <dbReference type="Proteomes" id="UP000585638"/>
    </source>
</evidence>
<evidence type="ECO:0000313" key="3">
    <source>
        <dbReference type="EMBL" id="MBB5895381.1"/>
    </source>
</evidence>
<dbReference type="InterPro" id="IPR051448">
    <property type="entry name" value="CdaR-like_regulators"/>
</dbReference>
<reference evidence="3 4" key="1">
    <citation type="submission" date="2020-08" db="EMBL/GenBank/DDBJ databases">
        <title>Sequencing the genomes of 1000 actinobacteria strains.</title>
        <authorList>
            <person name="Klenk H.-P."/>
        </authorList>
    </citation>
    <scope>NUCLEOTIDE SEQUENCE [LARGE SCALE GENOMIC DNA]</scope>
    <source>
        <strain evidence="3 4">DSM 43851</strain>
    </source>
</reference>
<name>A0A7W9KMN7_9PSEU</name>
<feature type="domain" description="PucR C-terminal helix-turn-helix" evidence="2">
    <location>
        <begin position="419"/>
        <end position="477"/>
    </location>
</feature>
<dbReference type="Pfam" id="PF07905">
    <property type="entry name" value="PucR"/>
    <property type="match status" value="1"/>
</dbReference>